<dbReference type="GO" id="GO:0030554">
    <property type="term" value="F:adenyl nucleotide binding"/>
    <property type="evidence" value="ECO:0007669"/>
    <property type="project" value="UniProtKB-ARBA"/>
</dbReference>
<dbReference type="Gene3D" id="3.90.180.10">
    <property type="entry name" value="Medium-chain alcohol dehydrogenases, catalytic domain"/>
    <property type="match status" value="2"/>
</dbReference>
<dbReference type="InterPro" id="IPR055170">
    <property type="entry name" value="GFO_IDH_MocA-like_dom"/>
</dbReference>
<dbReference type="AlphaFoldDB" id="A0ABD5M9H3"/>
<accession>A0ABD5M9H3</accession>
<dbReference type="InterPro" id="IPR013154">
    <property type="entry name" value="ADH-like_N"/>
</dbReference>
<dbReference type="PANTHER" id="PTHR43377">
    <property type="entry name" value="BILIVERDIN REDUCTASE A"/>
    <property type="match status" value="1"/>
</dbReference>
<dbReference type="InterPro" id="IPR036291">
    <property type="entry name" value="NAD(P)-bd_dom_sf"/>
</dbReference>
<dbReference type="SUPFAM" id="SSF55347">
    <property type="entry name" value="Glyceraldehyde-3-phosphate dehydrogenase-like, C-terminal domain"/>
    <property type="match status" value="1"/>
</dbReference>
<dbReference type="SUPFAM" id="SSF50129">
    <property type="entry name" value="GroES-like"/>
    <property type="match status" value="1"/>
</dbReference>
<dbReference type="Pfam" id="PF08240">
    <property type="entry name" value="ADH_N"/>
    <property type="match status" value="1"/>
</dbReference>
<sequence length="680" mass="73649">MSAGTEEAVIKLAKKNLVGKARERPDLAKKVFEKAKNDGLVPTYRAVMGRLESPSPLGYSCCGRVIEVGENVESFSEGDMVACGGAGYANHAEVVYVPENLATPLPDGVHPEDGAFATIGAIAMQGVRRADISPGENVAVIGLGLIGLLTTQILNAYGSPVLGIDIDPTQVKKGLDCGLDQGVTIDDGVEQTAQSFSDGHGVDAVIITASTDSDQPIEMAGEIVREQGRISAVGQVGMDVPRNLYYEKELDLRISRSYGPGRYDQTYEEKGLSYPIEYVRWTENRNMKEFLRLIADGRISLDSIRTHSFDFSEALDAYDLILDNPNDEDFTGVLLEYDTDIPHSQKVSLGSTRQKQQVEGSVVRAGLIGGGNFARTTILPALSDISSVELRAVATATGKTASSIGKDHSCEYVTTDYHDLLDDPEIDLVVIATRNHLHAEMAEDALNQGKHVFVEKPLALTESELHDVLSAEQQSDGRLMVGFNRRFSHLSEELKAELGDQQSPVMINYRVNAESVPGDHWIHDIEQGGGRIRSEVCHFIDFAQFVTGSPPSRVYASGLSPDGNITAHENANIIVDFEDGSSAVVQYTAIGDSSLPKERIEVFGAGKSQLINNFKHGLFGARQDKGHTTEYRAFIDTIRDGSPNPISIEEIASSSLATLRIHNSMSKNQPISVDLGSLGE</sequence>
<name>A0ABD5M9H3_9EURY</name>
<dbReference type="GO" id="GO:0043168">
    <property type="term" value="F:anion binding"/>
    <property type="evidence" value="ECO:0007669"/>
    <property type="project" value="UniProtKB-ARBA"/>
</dbReference>
<dbReference type="GO" id="GO:0016616">
    <property type="term" value="F:oxidoreductase activity, acting on the CH-OH group of donors, NAD or NADP as acceptor"/>
    <property type="evidence" value="ECO:0007669"/>
    <property type="project" value="UniProtKB-ARBA"/>
</dbReference>
<gene>
    <name evidence="2" type="ORF">ABNG04_17735</name>
</gene>
<dbReference type="InterPro" id="IPR000683">
    <property type="entry name" value="Gfo/Idh/MocA-like_OxRdtase_N"/>
</dbReference>
<evidence type="ECO:0000259" key="1">
    <source>
        <dbReference type="SMART" id="SM00829"/>
    </source>
</evidence>
<comment type="caution">
    <text evidence="2">The sequence shown here is derived from an EMBL/GenBank/DDBJ whole genome shotgun (WGS) entry which is preliminary data.</text>
</comment>
<keyword evidence="3" id="KW-1185">Reference proteome</keyword>
<feature type="domain" description="Enoyl reductase (ER)" evidence="1">
    <location>
        <begin position="25"/>
        <end position="335"/>
    </location>
</feature>
<dbReference type="Gene3D" id="3.30.360.10">
    <property type="entry name" value="Dihydrodipicolinate Reductase, domain 2"/>
    <property type="match status" value="1"/>
</dbReference>
<dbReference type="CDD" id="cd08255">
    <property type="entry name" value="2-desacetyl-2-hydroxyethyl_bacteriochlorophyllide_like"/>
    <property type="match status" value="1"/>
</dbReference>
<evidence type="ECO:0000313" key="3">
    <source>
        <dbReference type="Proteomes" id="UP001567572"/>
    </source>
</evidence>
<dbReference type="Pfam" id="PF00107">
    <property type="entry name" value="ADH_zinc_N"/>
    <property type="match status" value="1"/>
</dbReference>
<dbReference type="SUPFAM" id="SSF51735">
    <property type="entry name" value="NAD(P)-binding Rossmann-fold domains"/>
    <property type="match status" value="2"/>
</dbReference>
<dbReference type="InterPro" id="IPR013149">
    <property type="entry name" value="ADH-like_C"/>
</dbReference>
<dbReference type="InterPro" id="IPR020843">
    <property type="entry name" value="ER"/>
</dbReference>
<dbReference type="Pfam" id="PF22725">
    <property type="entry name" value="GFO_IDH_MocA_C3"/>
    <property type="match status" value="1"/>
</dbReference>
<dbReference type="EMBL" id="JBEDNY010000009">
    <property type="protein sequence ID" value="MEZ3165668.1"/>
    <property type="molecule type" value="Genomic_DNA"/>
</dbReference>
<dbReference type="InterPro" id="IPR011032">
    <property type="entry name" value="GroES-like_sf"/>
</dbReference>
<organism evidence="2 3">
    <name type="scientific">Halorubrum miltondacostae</name>
    <dbReference type="NCBI Taxonomy" id="3076378"/>
    <lineage>
        <taxon>Archaea</taxon>
        <taxon>Methanobacteriati</taxon>
        <taxon>Methanobacteriota</taxon>
        <taxon>Stenosarchaea group</taxon>
        <taxon>Halobacteria</taxon>
        <taxon>Halobacteriales</taxon>
        <taxon>Haloferacaceae</taxon>
        <taxon>Halorubrum</taxon>
    </lineage>
</organism>
<proteinExistence type="predicted"/>
<dbReference type="Proteomes" id="UP001567572">
    <property type="component" value="Unassembled WGS sequence"/>
</dbReference>
<dbReference type="GO" id="GO:0044281">
    <property type="term" value="P:small molecule metabolic process"/>
    <property type="evidence" value="ECO:0007669"/>
    <property type="project" value="UniProtKB-ARBA"/>
</dbReference>
<dbReference type="RefSeq" id="WP_371163640.1">
    <property type="nucleotide sequence ID" value="NZ_JBEDNY010000009.1"/>
</dbReference>
<dbReference type="InterPro" id="IPR051450">
    <property type="entry name" value="Gfo/Idh/MocA_Oxidoreductases"/>
</dbReference>
<dbReference type="PANTHER" id="PTHR43377:SF1">
    <property type="entry name" value="BILIVERDIN REDUCTASE A"/>
    <property type="match status" value="1"/>
</dbReference>
<protein>
    <submittedName>
        <fullName evidence="2">Bi-domain-containing oxidoreductase</fullName>
    </submittedName>
</protein>
<dbReference type="Pfam" id="PF01408">
    <property type="entry name" value="GFO_IDH_MocA"/>
    <property type="match status" value="1"/>
</dbReference>
<dbReference type="Gene3D" id="3.40.50.720">
    <property type="entry name" value="NAD(P)-binding Rossmann-like Domain"/>
    <property type="match status" value="2"/>
</dbReference>
<dbReference type="SMART" id="SM00829">
    <property type="entry name" value="PKS_ER"/>
    <property type="match status" value="1"/>
</dbReference>
<evidence type="ECO:0000313" key="2">
    <source>
        <dbReference type="EMBL" id="MEZ3165668.1"/>
    </source>
</evidence>
<reference evidence="2 3" key="1">
    <citation type="submission" date="2024-06" db="EMBL/GenBank/DDBJ databases">
        <title>Halorubrum miltondacostae sp. nov., a potential PHA producer isolated from an inland solar saltern in Rio Maior, Portugal.</title>
        <authorList>
            <person name="Albuquerque L."/>
            <person name="Viver T."/>
            <person name="Barroso C."/>
            <person name="Claudino R."/>
            <person name="Galvan M."/>
            <person name="Simoes G."/>
            <person name="Lobo Da Cunha A."/>
            <person name="Egas C."/>
        </authorList>
    </citation>
    <scope>NUCLEOTIDE SEQUENCE [LARGE SCALE GENOMIC DNA]</scope>
    <source>
        <strain evidence="2 3">RMP-11</strain>
    </source>
</reference>